<dbReference type="EMBL" id="MU273564">
    <property type="protein sequence ID" value="KAI0031876.1"/>
    <property type="molecule type" value="Genomic_DNA"/>
</dbReference>
<reference evidence="1" key="1">
    <citation type="submission" date="2021-02" db="EMBL/GenBank/DDBJ databases">
        <authorList>
            <consortium name="DOE Joint Genome Institute"/>
            <person name="Ahrendt S."/>
            <person name="Looney B.P."/>
            <person name="Miyauchi S."/>
            <person name="Morin E."/>
            <person name="Drula E."/>
            <person name="Courty P.E."/>
            <person name="Chicoki N."/>
            <person name="Fauchery L."/>
            <person name="Kohler A."/>
            <person name="Kuo A."/>
            <person name="Labutti K."/>
            <person name="Pangilinan J."/>
            <person name="Lipzen A."/>
            <person name="Riley R."/>
            <person name="Andreopoulos W."/>
            <person name="He G."/>
            <person name="Johnson J."/>
            <person name="Barry K.W."/>
            <person name="Grigoriev I.V."/>
            <person name="Nagy L."/>
            <person name="Hibbett D."/>
            <person name="Henrissat B."/>
            <person name="Matheny P.B."/>
            <person name="Labbe J."/>
            <person name="Martin F."/>
        </authorList>
    </citation>
    <scope>NUCLEOTIDE SEQUENCE</scope>
    <source>
        <strain evidence="1">EC-137</strain>
    </source>
</reference>
<sequence>MNGNALAANGNAQLAHASQMALATQPAQYAHFQHPVPVPAMSNPTPLPFPQMQQSAGLGLQQLFSQLPYLSGLSALAQQPQAFPQLHVPPPVYPTIPPSPEHDAAVAACLREAQRTGTSLRLALEAFAQARGHAPVQWKDYFLDRHAAVTALLAPARTTSKPSFDSRAPATPTHTRTPEGRSTKRRRGDSDPDAFESDPERNEGCSEQESDGDASVFGYRARARARRQLDDDDDDDGSSADSYDDRRADASYAESAERPRASHAALTDRRRTHTSRPRQTSAPNGAPLAIAVLGCAVRTYADTPAMGASGGRVTAGDLDALAEWIVQQRWGADGASWVGFADKFPQRNAKAWAETYRRWKAEIDKRADVIRARRTEEAARILQGMQSDSRSGTELQAGGGEERREGGLASAPNVATLAQLDSVIVAETFVAIQSLQPPAQQQHAQTATASAEVREPENKIEPSDAHAVKRLATVRGGSPSHMLTITAHIAAEPRSRVHAVGAVSPLPLRARLSLADARYIVPSRTLEKPMLAPPYTRMSESGSPGQSARLPPVTIGHARLGPAVRGHGCTQREGH</sequence>
<accession>A0ACB8QKI5</accession>
<comment type="caution">
    <text evidence="1">The sequence shown here is derived from an EMBL/GenBank/DDBJ whole genome shotgun (WGS) entry which is preliminary data.</text>
</comment>
<evidence type="ECO:0000313" key="1">
    <source>
        <dbReference type="EMBL" id="KAI0031876.1"/>
    </source>
</evidence>
<evidence type="ECO:0000313" key="2">
    <source>
        <dbReference type="Proteomes" id="UP000814128"/>
    </source>
</evidence>
<reference evidence="1" key="2">
    <citation type="journal article" date="2022" name="New Phytol.">
        <title>Evolutionary transition to the ectomycorrhizal habit in the genomes of a hyperdiverse lineage of mushroom-forming fungi.</title>
        <authorList>
            <person name="Looney B."/>
            <person name="Miyauchi S."/>
            <person name="Morin E."/>
            <person name="Drula E."/>
            <person name="Courty P.E."/>
            <person name="Kohler A."/>
            <person name="Kuo A."/>
            <person name="LaButti K."/>
            <person name="Pangilinan J."/>
            <person name="Lipzen A."/>
            <person name="Riley R."/>
            <person name="Andreopoulos W."/>
            <person name="He G."/>
            <person name="Johnson J."/>
            <person name="Nolan M."/>
            <person name="Tritt A."/>
            <person name="Barry K.W."/>
            <person name="Grigoriev I.V."/>
            <person name="Nagy L.G."/>
            <person name="Hibbett D."/>
            <person name="Henrissat B."/>
            <person name="Matheny P.B."/>
            <person name="Labbe J."/>
            <person name="Martin F.M."/>
        </authorList>
    </citation>
    <scope>NUCLEOTIDE SEQUENCE</scope>
    <source>
        <strain evidence="1">EC-137</strain>
    </source>
</reference>
<proteinExistence type="predicted"/>
<dbReference type="Proteomes" id="UP000814128">
    <property type="component" value="Unassembled WGS sequence"/>
</dbReference>
<keyword evidence="2" id="KW-1185">Reference proteome</keyword>
<gene>
    <name evidence="1" type="ORF">K488DRAFT_86378</name>
</gene>
<name>A0ACB8QKI5_9AGAM</name>
<protein>
    <submittedName>
        <fullName evidence="1">Uncharacterized protein</fullName>
    </submittedName>
</protein>
<organism evidence="1 2">
    <name type="scientific">Vararia minispora EC-137</name>
    <dbReference type="NCBI Taxonomy" id="1314806"/>
    <lineage>
        <taxon>Eukaryota</taxon>
        <taxon>Fungi</taxon>
        <taxon>Dikarya</taxon>
        <taxon>Basidiomycota</taxon>
        <taxon>Agaricomycotina</taxon>
        <taxon>Agaricomycetes</taxon>
        <taxon>Russulales</taxon>
        <taxon>Lachnocladiaceae</taxon>
        <taxon>Vararia</taxon>
    </lineage>
</organism>